<feature type="domain" description="Enoyl reductase (ER)" evidence="4">
    <location>
        <begin position="63"/>
        <end position="391"/>
    </location>
</feature>
<keyword evidence="6" id="KW-1185">Reference proteome</keyword>
<evidence type="ECO:0000313" key="6">
    <source>
        <dbReference type="Proteomes" id="UP000797356"/>
    </source>
</evidence>
<dbReference type="FunFam" id="3.40.50.720:FF:000121">
    <property type="entry name" value="Prostaglandin reductase 2"/>
    <property type="match status" value="1"/>
</dbReference>
<sequence length="402" mass="44224">MVSVELPSFPSKQGYLACLSAILILSICTCSLCFTRPEGRKCRKLRSMEVENKYVTIKHHIHGLPSSLDFESRSATLTLMIPPGSEDVIVKNLFVSIDPYQINRMKVCSSSQKTVDFARRLHPGHRIDAFGAGRVVASGNAEFKKDELVVGVLGWEEYTVVRPGSMLRKIDSNMDFPLSYHLGILGPSGLTAYAGFYDVCKPKEGEKVFVSAACGSVGHLVGQFGKQSGCYVVGCAGSKKKVELLKEKLGFDDAFNYKEETDLKSALKRYRYFPDGIDIYFDNVGAEVQEAAVANMNAFGRVAVCGVISQYTDAGKQAAPNMLDIIYKRITIRGFLAYDHLSIYDDFVSATSDHIRHGRIQSLEDVSHGLESVPSAFAGLFRGDNVGKKLVQLAADNINSRR</sequence>
<keyword evidence="3" id="KW-0812">Transmembrane</keyword>
<dbReference type="PANTHER" id="PTHR43205:SF12">
    <property type="entry name" value="OS06G0602900 PROTEIN"/>
    <property type="match status" value="1"/>
</dbReference>
<gene>
    <name evidence="5" type="ORF">COCNU_03G016840</name>
</gene>
<evidence type="ECO:0000256" key="1">
    <source>
        <dbReference type="ARBA" id="ARBA00011738"/>
    </source>
</evidence>
<dbReference type="PANTHER" id="PTHR43205">
    <property type="entry name" value="PROSTAGLANDIN REDUCTASE"/>
    <property type="match status" value="1"/>
</dbReference>
<dbReference type="Pfam" id="PF00107">
    <property type="entry name" value="ADH_zinc_N"/>
    <property type="match status" value="1"/>
</dbReference>
<dbReference type="InterPro" id="IPR041694">
    <property type="entry name" value="ADH_N_2"/>
</dbReference>
<evidence type="ECO:0000256" key="3">
    <source>
        <dbReference type="SAM" id="Phobius"/>
    </source>
</evidence>
<name>A0A8K0I475_COCNU</name>
<proteinExistence type="predicted"/>
<keyword evidence="2" id="KW-0560">Oxidoreductase</keyword>
<dbReference type="InterPro" id="IPR013149">
    <property type="entry name" value="ADH-like_C"/>
</dbReference>
<protein>
    <submittedName>
        <fullName evidence="5">2-alkenal reductase (NADP(+)-dependent)</fullName>
    </submittedName>
</protein>
<dbReference type="EMBL" id="CM017874">
    <property type="protein sequence ID" value="KAG1335565.1"/>
    <property type="molecule type" value="Genomic_DNA"/>
</dbReference>
<keyword evidence="3" id="KW-1133">Transmembrane helix</keyword>
<dbReference type="SUPFAM" id="SSF50129">
    <property type="entry name" value="GroES-like"/>
    <property type="match status" value="1"/>
</dbReference>
<evidence type="ECO:0000313" key="5">
    <source>
        <dbReference type="EMBL" id="KAG1335565.1"/>
    </source>
</evidence>
<dbReference type="OrthoDB" id="809632at2759"/>
<evidence type="ECO:0000259" key="4">
    <source>
        <dbReference type="SMART" id="SM00829"/>
    </source>
</evidence>
<comment type="subunit">
    <text evidence="1">Homodimer.</text>
</comment>
<dbReference type="Gene3D" id="3.90.180.10">
    <property type="entry name" value="Medium-chain alcohol dehydrogenases, catalytic domain"/>
    <property type="match status" value="1"/>
</dbReference>
<dbReference type="SUPFAM" id="SSF51735">
    <property type="entry name" value="NAD(P)-binding Rossmann-fold domains"/>
    <property type="match status" value="1"/>
</dbReference>
<organism evidence="5 6">
    <name type="scientific">Cocos nucifera</name>
    <name type="common">Coconut palm</name>
    <dbReference type="NCBI Taxonomy" id="13894"/>
    <lineage>
        <taxon>Eukaryota</taxon>
        <taxon>Viridiplantae</taxon>
        <taxon>Streptophyta</taxon>
        <taxon>Embryophyta</taxon>
        <taxon>Tracheophyta</taxon>
        <taxon>Spermatophyta</taxon>
        <taxon>Magnoliopsida</taxon>
        <taxon>Liliopsida</taxon>
        <taxon>Arecaceae</taxon>
        <taxon>Arecoideae</taxon>
        <taxon>Cocoseae</taxon>
        <taxon>Attaleinae</taxon>
        <taxon>Cocos</taxon>
    </lineage>
</organism>
<reference evidence="5" key="2">
    <citation type="submission" date="2019-07" db="EMBL/GenBank/DDBJ databases">
        <authorList>
            <person name="Yang Y."/>
            <person name="Bocs S."/>
            <person name="Baudouin L."/>
        </authorList>
    </citation>
    <scope>NUCLEOTIDE SEQUENCE</scope>
    <source>
        <tissue evidence="5">Spear leaf of Hainan Tall coconut</tissue>
    </source>
</reference>
<evidence type="ECO:0000256" key="2">
    <source>
        <dbReference type="ARBA" id="ARBA00023002"/>
    </source>
</evidence>
<dbReference type="Gene3D" id="3.40.50.720">
    <property type="entry name" value="NAD(P)-binding Rossmann-like Domain"/>
    <property type="match status" value="1"/>
</dbReference>
<dbReference type="InterPro" id="IPR020843">
    <property type="entry name" value="ER"/>
</dbReference>
<dbReference type="SMART" id="SM00829">
    <property type="entry name" value="PKS_ER"/>
    <property type="match status" value="1"/>
</dbReference>
<dbReference type="Proteomes" id="UP000797356">
    <property type="component" value="Chromosome 3"/>
</dbReference>
<comment type="caution">
    <text evidence="5">The sequence shown here is derived from an EMBL/GenBank/DDBJ whole genome shotgun (WGS) entry which is preliminary data.</text>
</comment>
<dbReference type="AlphaFoldDB" id="A0A8K0I475"/>
<accession>A0A8K0I475</accession>
<keyword evidence="3" id="KW-0472">Membrane</keyword>
<dbReference type="InterPro" id="IPR045010">
    <property type="entry name" value="MDR_fam"/>
</dbReference>
<feature type="transmembrane region" description="Helical" evidence="3">
    <location>
        <begin position="14"/>
        <end position="34"/>
    </location>
</feature>
<dbReference type="InterPro" id="IPR036291">
    <property type="entry name" value="NAD(P)-bd_dom_sf"/>
</dbReference>
<dbReference type="InterPro" id="IPR011032">
    <property type="entry name" value="GroES-like_sf"/>
</dbReference>
<dbReference type="GO" id="GO:0016628">
    <property type="term" value="F:oxidoreductase activity, acting on the CH-CH group of donors, NAD or NADP as acceptor"/>
    <property type="evidence" value="ECO:0007669"/>
    <property type="project" value="InterPro"/>
</dbReference>
<dbReference type="Pfam" id="PF16884">
    <property type="entry name" value="ADH_N_2"/>
    <property type="match status" value="1"/>
</dbReference>
<reference evidence="5" key="1">
    <citation type="journal article" date="2017" name="Gigascience">
        <title>The genome draft of coconut (Cocos nucifera).</title>
        <authorList>
            <person name="Xiao Y."/>
            <person name="Xu P."/>
            <person name="Fan H."/>
            <person name="Baudouin L."/>
            <person name="Xia W."/>
            <person name="Bocs S."/>
            <person name="Xu J."/>
            <person name="Li Q."/>
            <person name="Guo A."/>
            <person name="Zhou L."/>
            <person name="Li J."/>
            <person name="Wu Y."/>
            <person name="Ma Z."/>
            <person name="Armero A."/>
            <person name="Issali A.E."/>
            <person name="Liu N."/>
            <person name="Peng M."/>
            <person name="Yang Y."/>
        </authorList>
    </citation>
    <scope>NUCLEOTIDE SEQUENCE</scope>
    <source>
        <tissue evidence="5">Spear leaf of Hainan Tall coconut</tissue>
    </source>
</reference>